<organism evidence="1 2">
    <name type="scientific">Rhizobium favelukesii</name>
    <dbReference type="NCBI Taxonomy" id="348824"/>
    <lineage>
        <taxon>Bacteria</taxon>
        <taxon>Pseudomonadati</taxon>
        <taxon>Pseudomonadota</taxon>
        <taxon>Alphaproteobacteria</taxon>
        <taxon>Hyphomicrobiales</taxon>
        <taxon>Rhizobiaceae</taxon>
        <taxon>Rhizobium/Agrobacterium group</taxon>
        <taxon>Rhizobium</taxon>
    </lineage>
</organism>
<gene>
    <name evidence="1" type="ORF">LPU83_pLPU83c_0155</name>
</gene>
<keyword evidence="2" id="KW-1185">Reference proteome</keyword>
<dbReference type="AlphaFoldDB" id="W6RHQ0"/>
<sequence>MNAPFDETALGREFDLFAIELSRLPRSPETTALELRFALLREAVAIRLAGASRFTVELPSSLFDA</sequence>
<dbReference type="EMBL" id="HG916854">
    <property type="protein sequence ID" value="CDM60717.1"/>
    <property type="molecule type" value="Genomic_DNA"/>
</dbReference>
<proteinExistence type="predicted"/>
<evidence type="ECO:0000313" key="2">
    <source>
        <dbReference type="Proteomes" id="UP000019443"/>
    </source>
</evidence>
<name>W6RHQ0_9HYPH</name>
<reference evidence="1" key="1">
    <citation type="submission" date="2013-11" db="EMBL/GenBank/DDBJ databases">
        <title>Draft genome sequence of the broad-host-range Rhizobium sp. LPU83 strain, a member of the low-genetic diversity Oregon-like Rhizobium sp. group.</title>
        <authorList>
            <person name="Wibberg D."/>
            <person name="Puehler A."/>
            <person name="Schlueter A."/>
        </authorList>
    </citation>
    <scope>NUCLEOTIDE SEQUENCE [LARGE SCALE GENOMIC DNA]</scope>
    <source>
        <strain evidence="1">LPU83</strain>
        <plasmid evidence="1">pLPU83c</plasmid>
    </source>
</reference>
<geneLocation type="plasmid" evidence="1 2">
    <name>pLPU83c</name>
</geneLocation>
<accession>W6RHQ0</accession>
<dbReference type="RefSeq" id="WP_082321281.1">
    <property type="nucleotide sequence ID" value="NZ_ATTO01000017.1"/>
</dbReference>
<protein>
    <submittedName>
        <fullName evidence="1">Uncharacterized protein</fullName>
    </submittedName>
</protein>
<dbReference type="Proteomes" id="UP000019443">
    <property type="component" value="Plasmid pLPU83c"/>
</dbReference>
<dbReference type="HOGENOM" id="CLU_2846798_0_0_5"/>
<dbReference type="PATRIC" id="fig|348824.6.peg.4851"/>
<evidence type="ECO:0000313" key="1">
    <source>
        <dbReference type="EMBL" id="CDM60717.1"/>
    </source>
</evidence>
<dbReference type="KEGG" id="rhl:LPU83_pLPU83c_0155"/>
<keyword evidence="1" id="KW-0614">Plasmid</keyword>